<organism evidence="8 9">
    <name type="scientific">Penicillium frequentans</name>
    <dbReference type="NCBI Taxonomy" id="3151616"/>
    <lineage>
        <taxon>Eukaryota</taxon>
        <taxon>Fungi</taxon>
        <taxon>Dikarya</taxon>
        <taxon>Ascomycota</taxon>
        <taxon>Pezizomycotina</taxon>
        <taxon>Eurotiomycetes</taxon>
        <taxon>Eurotiomycetidae</taxon>
        <taxon>Eurotiales</taxon>
        <taxon>Aspergillaceae</taxon>
        <taxon>Penicillium</taxon>
    </lineage>
</organism>
<evidence type="ECO:0000256" key="4">
    <source>
        <dbReference type="ARBA" id="ARBA00022989"/>
    </source>
</evidence>
<dbReference type="AlphaFoldDB" id="A0AAD6D2D9"/>
<evidence type="ECO:0000256" key="3">
    <source>
        <dbReference type="ARBA" id="ARBA00022692"/>
    </source>
</evidence>
<keyword evidence="9" id="KW-1185">Reference proteome</keyword>
<evidence type="ECO:0000256" key="6">
    <source>
        <dbReference type="RuleBase" id="RU367022"/>
    </source>
</evidence>
<dbReference type="Proteomes" id="UP001220324">
    <property type="component" value="Unassembled WGS sequence"/>
</dbReference>
<comment type="caution">
    <text evidence="8">The sequence shown here is derived from an EMBL/GenBank/DDBJ whole genome shotgun (WGS) entry which is preliminary data.</text>
</comment>
<dbReference type="PANTHER" id="PTHR12483:SF73">
    <property type="entry name" value="COPPER TRANSPORT PROTEIN CTR3"/>
    <property type="match status" value="1"/>
</dbReference>
<dbReference type="GO" id="GO:0016020">
    <property type="term" value="C:membrane"/>
    <property type="evidence" value="ECO:0007669"/>
    <property type="project" value="UniProtKB-SubCell"/>
</dbReference>
<evidence type="ECO:0000313" key="8">
    <source>
        <dbReference type="EMBL" id="KAJ5552269.1"/>
    </source>
</evidence>
<keyword evidence="6" id="KW-0406">Ion transport</keyword>
<reference evidence="8 9" key="1">
    <citation type="journal article" date="2023" name="IMA Fungus">
        <title>Comparative genomic study of the Penicillium genus elucidates a diverse pangenome and 15 lateral gene transfer events.</title>
        <authorList>
            <person name="Petersen C."/>
            <person name="Sorensen T."/>
            <person name="Nielsen M.R."/>
            <person name="Sondergaard T.E."/>
            <person name="Sorensen J.L."/>
            <person name="Fitzpatrick D.A."/>
            <person name="Frisvad J.C."/>
            <person name="Nielsen K.L."/>
        </authorList>
    </citation>
    <scope>NUCLEOTIDE SEQUENCE [LARGE SCALE GENOMIC DNA]</scope>
    <source>
        <strain evidence="8 9">IBT 35679</strain>
    </source>
</reference>
<name>A0AAD6D2D9_9EURO</name>
<protein>
    <recommendedName>
        <fullName evidence="6">Copper transport protein</fullName>
    </recommendedName>
</protein>
<dbReference type="Pfam" id="PF04145">
    <property type="entry name" value="Ctr"/>
    <property type="match status" value="1"/>
</dbReference>
<dbReference type="InterPro" id="IPR007274">
    <property type="entry name" value="Cop_transporter"/>
</dbReference>
<dbReference type="GO" id="GO:0005375">
    <property type="term" value="F:copper ion transmembrane transporter activity"/>
    <property type="evidence" value="ECO:0007669"/>
    <property type="project" value="UniProtKB-UniRule"/>
</dbReference>
<keyword evidence="4 6" id="KW-1133">Transmembrane helix</keyword>
<evidence type="ECO:0000256" key="5">
    <source>
        <dbReference type="ARBA" id="ARBA00023136"/>
    </source>
</evidence>
<feature type="transmembrane region" description="Helical" evidence="6">
    <location>
        <begin position="76"/>
        <end position="95"/>
    </location>
</feature>
<feature type="region of interest" description="Disordered" evidence="7">
    <location>
        <begin position="141"/>
        <end position="188"/>
    </location>
</feature>
<accession>A0AAD6D2D9</accession>
<evidence type="ECO:0000256" key="1">
    <source>
        <dbReference type="ARBA" id="ARBA00004141"/>
    </source>
</evidence>
<keyword evidence="5 6" id="KW-0472">Membrane</keyword>
<keyword evidence="3 6" id="KW-0812">Transmembrane</keyword>
<keyword evidence="6" id="KW-0187">Copper transport</keyword>
<evidence type="ECO:0000313" key="9">
    <source>
        <dbReference type="Proteomes" id="UP001220324"/>
    </source>
</evidence>
<feature type="transmembrane region" description="Helical" evidence="6">
    <location>
        <begin position="235"/>
        <end position="253"/>
    </location>
</feature>
<comment type="subcellular location">
    <subcellularLocation>
        <location evidence="1 6">Membrane</location>
        <topology evidence="1 6">Multi-pass membrane protein</topology>
    </subcellularLocation>
</comment>
<evidence type="ECO:0000256" key="2">
    <source>
        <dbReference type="ARBA" id="ARBA00006921"/>
    </source>
</evidence>
<comment type="similarity">
    <text evidence="2 6">Belongs to the copper transporter (Ctr) (TC 1.A.56) family. SLC31A subfamily.</text>
</comment>
<dbReference type="EMBL" id="JAQIZZ010000002">
    <property type="protein sequence ID" value="KAJ5552269.1"/>
    <property type="molecule type" value="Genomic_DNA"/>
</dbReference>
<gene>
    <name evidence="8" type="ORF">N7494_001647</name>
</gene>
<keyword evidence="6" id="KW-0813">Transport</keyword>
<keyword evidence="6" id="KW-0186">Copper</keyword>
<dbReference type="PANTHER" id="PTHR12483">
    <property type="entry name" value="SOLUTE CARRIER FAMILY 31 COPPER TRANSPORTERS"/>
    <property type="match status" value="1"/>
</dbReference>
<sequence>MEKTMLTETGPIPTGGLGAIPTGMPSGMPSIPGMQNMTSMGSMGDMDLTCKISMLWNWYTIDSCFLSSTWHIQSKGAFAGACIGVILLVMVLEALRRAGREYESFILRRARLRHMFLSVSSSGIPARRGVNPKFQWFTGSQGNSNPHNHDDGPSGEDLITPVKTNSLRPKTSDVSNGMNRDIISGADGTSHKVGRAKFGPYRPLPMEQFVRALLHMLQFAVAYFIMLLAMYYNGYIIICIFIGAFLGSLVFSWEPVSLNKENDATTVTKCCG</sequence>
<feature type="compositionally biased region" description="Polar residues" evidence="7">
    <location>
        <begin position="162"/>
        <end position="178"/>
    </location>
</feature>
<evidence type="ECO:0000256" key="7">
    <source>
        <dbReference type="SAM" id="MobiDB-lite"/>
    </source>
</evidence>
<proteinExistence type="inferred from homology"/>